<feature type="transmembrane region" description="Helical" evidence="12">
    <location>
        <begin position="556"/>
        <end position="574"/>
    </location>
</feature>
<gene>
    <name evidence="13" type="ORF">KVV02_007077</name>
</gene>
<reference evidence="13" key="1">
    <citation type="submission" date="2021-07" db="EMBL/GenBank/DDBJ databases">
        <title>Draft genome of Mortierella alpina, strain LL118, isolated from an aspen leaf litter sample.</title>
        <authorList>
            <person name="Yang S."/>
            <person name="Vinatzer B.A."/>
        </authorList>
    </citation>
    <scope>NUCLEOTIDE SEQUENCE</scope>
    <source>
        <strain evidence="13">LL118</strain>
    </source>
</reference>
<feature type="transmembrane region" description="Helical" evidence="12">
    <location>
        <begin position="701"/>
        <end position="719"/>
    </location>
</feature>
<dbReference type="Proteomes" id="UP000717515">
    <property type="component" value="Unassembled WGS sequence"/>
</dbReference>
<dbReference type="InterPro" id="IPR014371">
    <property type="entry name" value="Oat_ACAT_DAG_ARE"/>
</dbReference>
<keyword evidence="8" id="KW-0012">Acyltransferase</keyword>
<feature type="compositionally biased region" description="Low complexity" evidence="11">
    <location>
        <begin position="201"/>
        <end position="239"/>
    </location>
</feature>
<keyword evidence="3" id="KW-0808">Transferase</keyword>
<evidence type="ECO:0000256" key="8">
    <source>
        <dbReference type="ARBA" id="ARBA00023315"/>
    </source>
</evidence>
<sequence length="751" mass="83653">MTAEPVNNLLTPPPDADHIQNSLKHMDTDPLSYSALEKHDPVHGSAEDGDSHTPTSQDEDPLDRQHEILDEDTTTTTTTTTTTSKVPKGLRGGLDNVVAHHQSLHQKYQPSPPSDGNGSEIEEDRQRATSAAAAVKLQEESSTSQHSDIIKIRAPSTSTSASFKTLSAQPSGPCLPSKAVTTAQTPSPLAQQHRLQEIRTPLHTSSSTTSLVSTTSSSGSGTPSSTDGYHTIATISTTTTRKRKVRRPTFEARSSRLDPEELSRSQDPFRGFHTLFWIVMGAYGLITFDEEWTRVGKAFGGTFFSSFSQDAIMLAVSDIGLVLSTGLAFLLIKVIAKGWMRYKVTGMVVQHCVQVLFLLLATAWTIWRDWPWLQSGFFTLHAIAMLMKIHSYIAYNGELSEKLIQLRKSEAAYAQLKKDDSKTADDAQDDAVSSTSSTSANNSNSNNPTTSSDDSSLDSDSQDSQSPDQDESISRRHHRRASEAATALLQDHTGSPAAVNAGILAADIEELKSDLRCQNGELWPANVTIANFVDYLIVPSLIYELQYPRTNKIRPLYVFEKSVATLGTFTLLYLTTEHYIYPVVFNPAISPLRALVLLLIPFMLNYLMIFYIIFECICNAFAELSCFADRNFYEDWWNCVSFDEWARKWNKPVHHFLLRHVYDSSIESFHLSKSKAAIATFFLSSCVHELVMMVVTRKVRLYLFALQMFQLPLMWMGNHKSIRDKPRLGNALFWLAMFCGPPLLGVAYCYA</sequence>
<feature type="active site" evidence="10">
    <location>
        <position position="688"/>
    </location>
</feature>
<keyword evidence="7 12" id="KW-0472">Membrane</keyword>
<feature type="compositionally biased region" description="Low complexity" evidence="11">
    <location>
        <begin position="74"/>
        <end position="83"/>
    </location>
</feature>
<keyword evidence="6 12" id="KW-1133">Transmembrane helix</keyword>
<evidence type="ECO:0000256" key="9">
    <source>
        <dbReference type="ARBA" id="ARBA00023568"/>
    </source>
</evidence>
<evidence type="ECO:0000256" key="2">
    <source>
        <dbReference type="ARBA" id="ARBA00009010"/>
    </source>
</evidence>
<dbReference type="AlphaFoldDB" id="A0A9P8IEF8"/>
<evidence type="ECO:0000256" key="3">
    <source>
        <dbReference type="ARBA" id="ARBA00022679"/>
    </source>
</evidence>
<feature type="compositionally biased region" description="Basic and acidic residues" evidence="11">
    <location>
        <begin position="248"/>
        <end position="260"/>
    </location>
</feature>
<dbReference type="Pfam" id="PF03062">
    <property type="entry name" value="MBOAT"/>
    <property type="match status" value="1"/>
</dbReference>
<feature type="compositionally biased region" description="Basic and acidic residues" evidence="11">
    <location>
        <begin position="36"/>
        <end position="51"/>
    </location>
</feature>
<dbReference type="GO" id="GO:0008204">
    <property type="term" value="P:ergosterol metabolic process"/>
    <property type="evidence" value="ECO:0007669"/>
    <property type="project" value="TreeGrafter"/>
</dbReference>
<dbReference type="InterPro" id="IPR004299">
    <property type="entry name" value="MBOAT_fam"/>
</dbReference>
<name>A0A9P8IEF8_MORAP</name>
<evidence type="ECO:0000256" key="4">
    <source>
        <dbReference type="ARBA" id="ARBA00022692"/>
    </source>
</evidence>
<feature type="transmembrane region" description="Helical" evidence="12">
    <location>
        <begin position="594"/>
        <end position="614"/>
    </location>
</feature>
<feature type="compositionally biased region" description="Polar residues" evidence="11">
    <location>
        <begin position="179"/>
        <end position="190"/>
    </location>
</feature>
<proteinExistence type="inferred from homology"/>
<evidence type="ECO:0000256" key="7">
    <source>
        <dbReference type="ARBA" id="ARBA00023136"/>
    </source>
</evidence>
<evidence type="ECO:0000313" key="13">
    <source>
        <dbReference type="EMBL" id="KAG9327301.1"/>
    </source>
</evidence>
<dbReference type="GO" id="GO:0034737">
    <property type="term" value="F:ergosterol O-acyltransferase activity"/>
    <property type="evidence" value="ECO:0007669"/>
    <property type="project" value="TreeGrafter"/>
</dbReference>
<feature type="compositionally biased region" description="Polar residues" evidence="11">
    <location>
        <begin position="155"/>
        <end position="170"/>
    </location>
</feature>
<feature type="compositionally biased region" description="Polar residues" evidence="11">
    <location>
        <begin position="105"/>
        <end position="117"/>
    </location>
</feature>
<feature type="region of interest" description="Disordered" evidence="11">
    <location>
        <begin position="1"/>
        <end position="260"/>
    </location>
</feature>
<feature type="transmembrane region" description="Helical" evidence="12">
    <location>
        <begin position="311"/>
        <end position="332"/>
    </location>
</feature>
<comment type="similarity">
    <text evidence="2">Belongs to the membrane-bound acyltransferase family. Sterol o-acyltransferase subfamily.</text>
</comment>
<comment type="caution">
    <text evidence="13">The sequence shown here is derived from an EMBL/GenBank/DDBJ whole genome shotgun (WGS) entry which is preliminary data.</text>
</comment>
<feature type="transmembrane region" description="Helical" evidence="12">
    <location>
        <begin position="344"/>
        <end position="367"/>
    </location>
</feature>
<evidence type="ECO:0008006" key="15">
    <source>
        <dbReference type="Google" id="ProtNLM"/>
    </source>
</evidence>
<evidence type="ECO:0000256" key="12">
    <source>
        <dbReference type="SAM" id="Phobius"/>
    </source>
</evidence>
<organism evidence="13 14">
    <name type="scientific">Mortierella alpina</name>
    <name type="common">Oleaginous fungus</name>
    <name type="synonym">Mortierella renispora</name>
    <dbReference type="NCBI Taxonomy" id="64518"/>
    <lineage>
        <taxon>Eukaryota</taxon>
        <taxon>Fungi</taxon>
        <taxon>Fungi incertae sedis</taxon>
        <taxon>Mucoromycota</taxon>
        <taxon>Mortierellomycotina</taxon>
        <taxon>Mortierellomycetes</taxon>
        <taxon>Mortierellales</taxon>
        <taxon>Mortierellaceae</taxon>
        <taxon>Mortierella</taxon>
    </lineage>
</organism>
<dbReference type="PANTHER" id="PTHR10408">
    <property type="entry name" value="STEROL O-ACYLTRANSFERASE"/>
    <property type="match status" value="1"/>
</dbReference>
<feature type="region of interest" description="Disordered" evidence="11">
    <location>
        <begin position="418"/>
        <end position="482"/>
    </location>
</feature>
<evidence type="ECO:0000313" key="14">
    <source>
        <dbReference type="Proteomes" id="UP000717515"/>
    </source>
</evidence>
<comment type="subcellular location">
    <subcellularLocation>
        <location evidence="1">Endoplasmic reticulum membrane</location>
        <topology evidence="1">Multi-pass membrane protein</topology>
    </subcellularLocation>
</comment>
<evidence type="ECO:0000256" key="5">
    <source>
        <dbReference type="ARBA" id="ARBA00022824"/>
    </source>
</evidence>
<dbReference type="PANTHER" id="PTHR10408:SF9">
    <property type="entry name" value="STEROL O-ACYLTRANSFERASE 2-RELATED"/>
    <property type="match status" value="1"/>
</dbReference>
<feature type="compositionally biased region" description="Low complexity" evidence="11">
    <location>
        <begin position="430"/>
        <end position="454"/>
    </location>
</feature>
<keyword evidence="4 12" id="KW-0812">Transmembrane</keyword>
<feature type="transmembrane region" description="Helical" evidence="12">
    <location>
        <begin position="731"/>
        <end position="750"/>
    </location>
</feature>
<feature type="transmembrane region" description="Helical" evidence="12">
    <location>
        <begin position="373"/>
        <end position="395"/>
    </location>
</feature>
<keyword evidence="5" id="KW-0256">Endoplasmic reticulum</keyword>
<comment type="function">
    <text evidence="9">Sterol O-acyltransferase that catalyzes the formation of stery esters.</text>
</comment>
<dbReference type="GO" id="GO:0005789">
    <property type="term" value="C:endoplasmic reticulum membrane"/>
    <property type="evidence" value="ECO:0007669"/>
    <property type="project" value="UniProtKB-SubCell"/>
</dbReference>
<evidence type="ECO:0000256" key="11">
    <source>
        <dbReference type="SAM" id="MobiDB-lite"/>
    </source>
</evidence>
<dbReference type="EMBL" id="JAIFTL010000006">
    <property type="protein sequence ID" value="KAG9327301.1"/>
    <property type="molecule type" value="Genomic_DNA"/>
</dbReference>
<protein>
    <recommendedName>
        <fullName evidence="15">O-acyltransferase</fullName>
    </recommendedName>
</protein>
<evidence type="ECO:0000256" key="1">
    <source>
        <dbReference type="ARBA" id="ARBA00004477"/>
    </source>
</evidence>
<evidence type="ECO:0000256" key="10">
    <source>
        <dbReference type="PIRSR" id="PIRSR000439-1"/>
    </source>
</evidence>
<accession>A0A9P8IEF8</accession>
<evidence type="ECO:0000256" key="6">
    <source>
        <dbReference type="ARBA" id="ARBA00022989"/>
    </source>
</evidence>